<sequence length="165" mass="17149">MTLPATPTPPTQFVPPAQPTSIPILKRILVYGGFLALAIALVGATVGGLVDGWIGIVSALVGTAMAVVFMGITAGSILLANRYAGREAAIGAFFGIVMGGWLLKFVVFLVLMVLLRDQPWISPVVLFLSIIAGVVGSLVVDAVVVMKSRMSYVSDVTLPPAPADE</sequence>
<name>A0A7W9E3B4_9MICO</name>
<feature type="transmembrane region" description="Helical" evidence="1">
    <location>
        <begin position="56"/>
        <end position="80"/>
    </location>
</feature>
<comment type="caution">
    <text evidence="2">The sequence shown here is derived from an EMBL/GenBank/DDBJ whole genome shotgun (WGS) entry which is preliminary data.</text>
</comment>
<dbReference type="Proteomes" id="UP000561726">
    <property type="component" value="Unassembled WGS sequence"/>
</dbReference>
<reference evidence="2 3" key="1">
    <citation type="submission" date="2020-08" db="EMBL/GenBank/DDBJ databases">
        <title>Sequencing the genomes of 1000 actinobacteria strains.</title>
        <authorList>
            <person name="Klenk H.-P."/>
        </authorList>
    </citation>
    <scope>NUCLEOTIDE SEQUENCE [LARGE SCALE GENOMIC DNA]</scope>
    <source>
        <strain evidence="2 3">DSM 21065</strain>
    </source>
</reference>
<organism evidence="2 3">
    <name type="scientific">Cryobacterium roopkundense</name>
    <dbReference type="NCBI Taxonomy" id="1001240"/>
    <lineage>
        <taxon>Bacteria</taxon>
        <taxon>Bacillati</taxon>
        <taxon>Actinomycetota</taxon>
        <taxon>Actinomycetes</taxon>
        <taxon>Micrococcales</taxon>
        <taxon>Microbacteriaceae</taxon>
        <taxon>Cryobacterium</taxon>
    </lineage>
</organism>
<evidence type="ECO:0008006" key="4">
    <source>
        <dbReference type="Google" id="ProtNLM"/>
    </source>
</evidence>
<feature type="transmembrane region" description="Helical" evidence="1">
    <location>
        <begin position="120"/>
        <end position="144"/>
    </location>
</feature>
<keyword evidence="1" id="KW-1133">Transmembrane helix</keyword>
<proteinExistence type="predicted"/>
<dbReference type="RefSeq" id="WP_084141338.1">
    <property type="nucleotide sequence ID" value="NZ_JACHBQ010000001.1"/>
</dbReference>
<gene>
    <name evidence="2" type="ORF">BJ997_000742</name>
</gene>
<keyword evidence="1" id="KW-0472">Membrane</keyword>
<dbReference type="EMBL" id="JACHBQ010000001">
    <property type="protein sequence ID" value="MBB5640194.1"/>
    <property type="molecule type" value="Genomic_DNA"/>
</dbReference>
<keyword evidence="1" id="KW-0812">Transmembrane</keyword>
<accession>A0A7W9E3B4</accession>
<evidence type="ECO:0000313" key="3">
    <source>
        <dbReference type="Proteomes" id="UP000561726"/>
    </source>
</evidence>
<feature type="transmembrane region" description="Helical" evidence="1">
    <location>
        <begin position="28"/>
        <end position="50"/>
    </location>
</feature>
<dbReference type="OrthoDB" id="5117309at2"/>
<evidence type="ECO:0000313" key="2">
    <source>
        <dbReference type="EMBL" id="MBB5640194.1"/>
    </source>
</evidence>
<protein>
    <recommendedName>
        <fullName evidence="4">ATP synthase</fullName>
    </recommendedName>
</protein>
<dbReference type="AlphaFoldDB" id="A0A7W9E3B4"/>
<evidence type="ECO:0000256" key="1">
    <source>
        <dbReference type="SAM" id="Phobius"/>
    </source>
</evidence>
<feature type="transmembrane region" description="Helical" evidence="1">
    <location>
        <begin position="92"/>
        <end position="114"/>
    </location>
</feature>